<keyword evidence="1" id="KW-0547">Nucleotide-binding</keyword>
<evidence type="ECO:0000256" key="2">
    <source>
        <dbReference type="ARBA" id="ARBA00022840"/>
    </source>
</evidence>
<name>A0ABX7YXQ6_9GAMM</name>
<gene>
    <name evidence="3" type="ORF">KDN34_05780</name>
</gene>
<evidence type="ECO:0000313" key="3">
    <source>
        <dbReference type="EMBL" id="QUN06951.1"/>
    </source>
</evidence>
<dbReference type="EMBL" id="CP073587">
    <property type="protein sequence ID" value="QUN06951.1"/>
    <property type="molecule type" value="Genomic_DNA"/>
</dbReference>
<dbReference type="InterPro" id="IPR027417">
    <property type="entry name" value="P-loop_NTPase"/>
</dbReference>
<dbReference type="PANTHER" id="PTHR43384:SF6">
    <property type="entry name" value="SEPTUM SITE-DETERMINING PROTEIN MIND HOMOLOG, CHLOROPLASTIC"/>
    <property type="match status" value="1"/>
</dbReference>
<proteinExistence type="predicted"/>
<keyword evidence="4" id="KW-1185">Reference proteome</keyword>
<dbReference type="PANTHER" id="PTHR43384">
    <property type="entry name" value="SEPTUM SITE-DETERMINING PROTEIN MIND HOMOLOG, CHLOROPLASTIC-RELATED"/>
    <property type="match status" value="1"/>
</dbReference>
<protein>
    <submittedName>
        <fullName evidence="3">AAA family ATPase</fullName>
    </submittedName>
</protein>
<accession>A0ABX7YXQ6</accession>
<keyword evidence="2" id="KW-0067">ATP-binding</keyword>
<dbReference type="SUPFAM" id="SSF52540">
    <property type="entry name" value="P-loop containing nucleoside triphosphate hydrolases"/>
    <property type="match status" value="1"/>
</dbReference>
<dbReference type="RefSeq" id="WP_212595956.1">
    <property type="nucleotide sequence ID" value="NZ_CP073587.1"/>
</dbReference>
<dbReference type="Proteomes" id="UP000679575">
    <property type="component" value="Chromosome"/>
</dbReference>
<reference evidence="3 4" key="1">
    <citation type="submission" date="2021-04" db="EMBL/GenBank/DDBJ databases">
        <title>Novel species identification of genus Shewanella.</title>
        <authorList>
            <person name="Liu G."/>
        </authorList>
    </citation>
    <scope>NUCLEOTIDE SEQUENCE [LARGE SCALE GENOMIC DNA]</scope>
    <source>
        <strain evidence="3 4">FJAT-54481</strain>
    </source>
</reference>
<sequence length="415" mass="45839">MDKPLELLVSDVSESAVPNDKATITMSFPITALLLDSQKKFLPHLEKNLDSCINLTWEKTADITRRKTTSDTGRHFNLILLVLPDNTVQAEAALQCAASYGVDIVILGQDSPQTVLRLAFQYGVSDFIPLGADDVELFQALQKISLQLSETAKLSPVLAVVNGKGGAGASFIAACMAVIAAKMEHSDLALLDTDLQYGSLAHILGLEPNYFIAEALQSLDDMDEIALKSAMTSWNSLHLLAAAPFSLMNAREEIKLNKIYDLIWKCRQHYSQVIIDFSRGLEAWNAELLRNADLLVVTQQNLAFIRETQALVHQLVNKMGISKDRIHLLVNRYDKANSAIKLSDIKNVVGVDSVFVVSNDFKLASECVDLGLPITQVAKRQQMFKDLTALTTHFLPIHDSQEKNKSGFLSRLFGK</sequence>
<dbReference type="Gene3D" id="3.40.50.300">
    <property type="entry name" value="P-loop containing nucleotide triphosphate hydrolases"/>
    <property type="match status" value="1"/>
</dbReference>
<evidence type="ECO:0000256" key="1">
    <source>
        <dbReference type="ARBA" id="ARBA00022741"/>
    </source>
</evidence>
<dbReference type="InterPro" id="IPR050625">
    <property type="entry name" value="ParA/MinD_ATPase"/>
</dbReference>
<organism evidence="3 4">
    <name type="scientific">Shewanella yunxiaonensis</name>
    <dbReference type="NCBI Taxonomy" id="2829809"/>
    <lineage>
        <taxon>Bacteria</taxon>
        <taxon>Pseudomonadati</taxon>
        <taxon>Pseudomonadota</taxon>
        <taxon>Gammaproteobacteria</taxon>
        <taxon>Alteromonadales</taxon>
        <taxon>Shewanellaceae</taxon>
        <taxon>Shewanella</taxon>
    </lineage>
</organism>
<evidence type="ECO:0000313" key="4">
    <source>
        <dbReference type="Proteomes" id="UP000679575"/>
    </source>
</evidence>